<comment type="caution">
    <text evidence="1">The sequence shown here is derived from an EMBL/GenBank/DDBJ whole genome shotgun (WGS) entry which is preliminary data.</text>
</comment>
<gene>
    <name evidence="1" type="ORF">H7F21_09960</name>
</gene>
<dbReference type="RefSeq" id="WP_185789117.1">
    <property type="nucleotide sequence ID" value="NZ_JACLCP010000002.1"/>
</dbReference>
<dbReference type="EMBL" id="JACLCP010000002">
    <property type="protein sequence ID" value="MBC2845416.1"/>
    <property type="molecule type" value="Genomic_DNA"/>
</dbReference>
<accession>A0A842IUI7</accession>
<dbReference type="AlphaFoldDB" id="A0A842IUI7"/>
<organism evidence="1 2">
    <name type="scientific">Winogradskyella flava</name>
    <dbReference type="NCBI Taxonomy" id="1884876"/>
    <lineage>
        <taxon>Bacteria</taxon>
        <taxon>Pseudomonadati</taxon>
        <taxon>Bacteroidota</taxon>
        <taxon>Flavobacteriia</taxon>
        <taxon>Flavobacteriales</taxon>
        <taxon>Flavobacteriaceae</taxon>
        <taxon>Winogradskyella</taxon>
    </lineage>
</organism>
<reference evidence="1" key="1">
    <citation type="submission" date="2020-08" db="EMBL/GenBank/DDBJ databases">
        <title>Winogradskyella ouciana sp. nov., isolated from the hadal seawater of the Mariana Trench.</title>
        <authorList>
            <person name="He X."/>
        </authorList>
    </citation>
    <scope>NUCLEOTIDE SEQUENCE [LARGE SCALE GENOMIC DNA]</scope>
    <source>
        <strain evidence="1">KCTC 52348</strain>
    </source>
</reference>
<evidence type="ECO:0008006" key="3">
    <source>
        <dbReference type="Google" id="ProtNLM"/>
    </source>
</evidence>
<protein>
    <recommendedName>
        <fullName evidence="3">Lipocalin-like domain-containing protein</fullName>
    </recommendedName>
</protein>
<keyword evidence="2" id="KW-1185">Reference proteome</keyword>
<evidence type="ECO:0000313" key="2">
    <source>
        <dbReference type="Proteomes" id="UP000533900"/>
    </source>
</evidence>
<sequence>MNKILLTTLLFLTLGVNQTCESDDLNESESYENTLNGSWNLISIQGGSANVDYQFDKGLITWEFHLNTNTLEVVNNISGNSGHTALDTGEYSFSIIQFDAISLLEINDESYGSYFMENNSLIIDQNGSTSGNSDGYTLGFLR</sequence>
<proteinExistence type="predicted"/>
<dbReference type="Proteomes" id="UP000533900">
    <property type="component" value="Unassembled WGS sequence"/>
</dbReference>
<evidence type="ECO:0000313" key="1">
    <source>
        <dbReference type="EMBL" id="MBC2845416.1"/>
    </source>
</evidence>
<name>A0A842IUI7_9FLAO</name>